<feature type="transmembrane region" description="Helical" evidence="6">
    <location>
        <begin position="50"/>
        <end position="70"/>
    </location>
</feature>
<feature type="domain" description="DUF3817" evidence="7">
    <location>
        <begin position="12"/>
        <end position="99"/>
    </location>
</feature>
<sequence length="112" mass="12067">MATLLAPRTVARAFRVVALAEAVSWALLLAGMFVKWVLGTSEVGVQVAGPIHGAVFVVYVVLALACWRVLRWDLRTTALALVASVPPFATVWFERWAVRTGRLPLGAPATTP</sequence>
<evidence type="ECO:0000259" key="7">
    <source>
        <dbReference type="Pfam" id="PF12823"/>
    </source>
</evidence>
<keyword evidence="9" id="KW-1185">Reference proteome</keyword>
<dbReference type="RefSeq" id="WP_243469757.1">
    <property type="nucleotide sequence ID" value="NZ_FMUH01000002.1"/>
</dbReference>
<evidence type="ECO:0000313" key="9">
    <source>
        <dbReference type="Proteomes" id="UP000198981"/>
    </source>
</evidence>
<evidence type="ECO:0000256" key="3">
    <source>
        <dbReference type="ARBA" id="ARBA00022692"/>
    </source>
</evidence>
<evidence type="ECO:0000256" key="1">
    <source>
        <dbReference type="ARBA" id="ARBA00004651"/>
    </source>
</evidence>
<dbReference type="EMBL" id="FMUH01000002">
    <property type="protein sequence ID" value="SCX44997.1"/>
    <property type="molecule type" value="Genomic_DNA"/>
</dbReference>
<keyword evidence="2" id="KW-1003">Cell membrane</keyword>
<accession>A0A1G4XUW3</accession>
<proteinExistence type="predicted"/>
<evidence type="ECO:0000256" key="5">
    <source>
        <dbReference type="ARBA" id="ARBA00023136"/>
    </source>
</evidence>
<keyword evidence="4 6" id="KW-1133">Transmembrane helix</keyword>
<dbReference type="AlphaFoldDB" id="A0A1G4XUW3"/>
<dbReference type="GO" id="GO:0005886">
    <property type="term" value="C:plasma membrane"/>
    <property type="evidence" value="ECO:0007669"/>
    <property type="project" value="UniProtKB-SubCell"/>
</dbReference>
<reference evidence="9" key="1">
    <citation type="submission" date="2016-10" db="EMBL/GenBank/DDBJ databases">
        <authorList>
            <person name="Varghese N."/>
            <person name="Submissions S."/>
        </authorList>
    </citation>
    <scope>NUCLEOTIDE SEQUENCE [LARGE SCALE GENOMIC DNA]</scope>
    <source>
        <strain evidence="9">DSM 45722</strain>
    </source>
</reference>
<evidence type="ECO:0000256" key="6">
    <source>
        <dbReference type="SAM" id="Phobius"/>
    </source>
</evidence>
<comment type="subcellular location">
    <subcellularLocation>
        <location evidence="1">Cell membrane</location>
        <topology evidence="1">Multi-pass membrane protein</topology>
    </subcellularLocation>
</comment>
<keyword evidence="3 6" id="KW-0812">Transmembrane</keyword>
<organism evidence="8 9">
    <name type="scientific">Klenkia marina</name>
    <dbReference type="NCBI Taxonomy" id="1960309"/>
    <lineage>
        <taxon>Bacteria</taxon>
        <taxon>Bacillati</taxon>
        <taxon>Actinomycetota</taxon>
        <taxon>Actinomycetes</taxon>
        <taxon>Geodermatophilales</taxon>
        <taxon>Geodermatophilaceae</taxon>
        <taxon>Klenkia</taxon>
    </lineage>
</organism>
<keyword evidence="5 6" id="KW-0472">Membrane</keyword>
<dbReference type="InterPro" id="IPR023845">
    <property type="entry name" value="DUF3817_TM"/>
</dbReference>
<name>A0A1G4XUW3_9ACTN</name>
<dbReference type="PANTHER" id="PTHR40077">
    <property type="entry name" value="MEMBRANE PROTEIN-RELATED"/>
    <property type="match status" value="1"/>
</dbReference>
<evidence type="ECO:0000256" key="4">
    <source>
        <dbReference type="ARBA" id="ARBA00022989"/>
    </source>
</evidence>
<evidence type="ECO:0000256" key="2">
    <source>
        <dbReference type="ARBA" id="ARBA00022475"/>
    </source>
</evidence>
<dbReference type="Pfam" id="PF12823">
    <property type="entry name" value="DUF3817"/>
    <property type="match status" value="1"/>
</dbReference>
<feature type="transmembrane region" description="Helical" evidence="6">
    <location>
        <begin position="12"/>
        <end position="38"/>
    </location>
</feature>
<protein>
    <submittedName>
        <fullName evidence="8">Integral membrane protein</fullName>
    </submittedName>
</protein>
<dbReference type="PANTHER" id="PTHR40077:SF1">
    <property type="entry name" value="MEMBRANE PROTEIN"/>
    <property type="match status" value="1"/>
</dbReference>
<gene>
    <name evidence="8" type="ORF">SAMN03159343_1510</name>
</gene>
<evidence type="ECO:0000313" key="8">
    <source>
        <dbReference type="EMBL" id="SCX44997.1"/>
    </source>
</evidence>
<dbReference type="NCBIfam" id="TIGR03954">
    <property type="entry name" value="integ_memb_HG"/>
    <property type="match status" value="1"/>
</dbReference>
<dbReference type="Proteomes" id="UP000198981">
    <property type="component" value="Unassembled WGS sequence"/>
</dbReference>
<dbReference type="STRING" id="1960309.SAMN03159343_1510"/>